<dbReference type="Pfam" id="PF00701">
    <property type="entry name" value="DHDPS"/>
    <property type="match status" value="1"/>
</dbReference>
<keyword evidence="4" id="KW-1185">Reference proteome</keyword>
<dbReference type="InterPro" id="IPR013785">
    <property type="entry name" value="Aldolase_TIM"/>
</dbReference>
<reference evidence="3 4" key="1">
    <citation type="submission" date="2015-07" db="EMBL/GenBank/DDBJ databases">
        <authorList>
            <person name="Kim K.M."/>
        </authorList>
    </citation>
    <scope>NUCLEOTIDE SEQUENCE [LARGE SCALE GENOMIC DNA]</scope>
    <source>
        <strain evidence="3 4">KCTC 12363</strain>
    </source>
</reference>
<name>A0A0H4P8T3_9BACT</name>
<evidence type="ECO:0000256" key="2">
    <source>
        <dbReference type="ARBA" id="ARBA00023239"/>
    </source>
</evidence>
<dbReference type="GO" id="GO:0008840">
    <property type="term" value="F:4-hydroxy-tetrahydrodipicolinate synthase activity"/>
    <property type="evidence" value="ECO:0007669"/>
    <property type="project" value="TreeGrafter"/>
</dbReference>
<dbReference type="KEGG" id="camu:CA2015_0042"/>
<dbReference type="InterPro" id="IPR002220">
    <property type="entry name" value="DapA-like"/>
</dbReference>
<dbReference type="PANTHER" id="PTHR12128:SF66">
    <property type="entry name" value="4-HYDROXY-2-OXOGLUTARATE ALDOLASE, MITOCHONDRIAL"/>
    <property type="match status" value="1"/>
</dbReference>
<dbReference type="SMART" id="SM01130">
    <property type="entry name" value="DHDPS"/>
    <property type="match status" value="1"/>
</dbReference>
<evidence type="ECO:0000313" key="3">
    <source>
        <dbReference type="EMBL" id="AKP49530.1"/>
    </source>
</evidence>
<organism evidence="3 4">
    <name type="scientific">Cyclobacterium amurskyense</name>
    <dbReference type="NCBI Taxonomy" id="320787"/>
    <lineage>
        <taxon>Bacteria</taxon>
        <taxon>Pseudomonadati</taxon>
        <taxon>Bacteroidota</taxon>
        <taxon>Cytophagia</taxon>
        <taxon>Cytophagales</taxon>
        <taxon>Cyclobacteriaceae</taxon>
        <taxon>Cyclobacterium</taxon>
    </lineage>
</organism>
<dbReference type="AlphaFoldDB" id="A0A0H4P8T3"/>
<dbReference type="STRING" id="320787.CA2015_0042"/>
<accession>A0A0H4P8T3</accession>
<dbReference type="Proteomes" id="UP000036520">
    <property type="component" value="Chromosome"/>
</dbReference>
<evidence type="ECO:0000256" key="1">
    <source>
        <dbReference type="ARBA" id="ARBA00007592"/>
    </source>
</evidence>
<dbReference type="Gene3D" id="3.20.20.70">
    <property type="entry name" value="Aldolase class I"/>
    <property type="match status" value="1"/>
</dbReference>
<dbReference type="CDD" id="cd00408">
    <property type="entry name" value="DHDPS-like"/>
    <property type="match status" value="1"/>
</dbReference>
<dbReference type="RefSeq" id="WP_048640066.1">
    <property type="nucleotide sequence ID" value="NZ_CP012040.1"/>
</dbReference>
<comment type="similarity">
    <text evidence="1">Belongs to the DapA family.</text>
</comment>
<evidence type="ECO:0000313" key="4">
    <source>
        <dbReference type="Proteomes" id="UP000036520"/>
    </source>
</evidence>
<dbReference type="PANTHER" id="PTHR12128">
    <property type="entry name" value="DIHYDRODIPICOLINATE SYNTHASE"/>
    <property type="match status" value="1"/>
</dbReference>
<dbReference type="EMBL" id="CP012040">
    <property type="protein sequence ID" value="AKP49530.1"/>
    <property type="molecule type" value="Genomic_DNA"/>
</dbReference>
<protein>
    <submittedName>
        <fullName evidence="3">Putative dihydrodipicolinate synthase</fullName>
    </submittedName>
</protein>
<dbReference type="OrthoDB" id="9771791at2"/>
<dbReference type="PATRIC" id="fig|320787.5.peg.45"/>
<gene>
    <name evidence="3" type="ORF">CA2015_0042</name>
</gene>
<dbReference type="SUPFAM" id="SSF51569">
    <property type="entry name" value="Aldolase"/>
    <property type="match status" value="1"/>
</dbReference>
<sequence>MQAYDKSSVEKELYPLKGIVTVLNTPFTKEDSIDFDALKVNVLEALEAGVAGVLVPAMAAEVYKLSHIERQNMLSMVLETVEGKIPVIGGAGEQDLSKSKALIKSYLKLGCKNILFQIPFVNENQFRNHFMELAELDPEMIMLQDWDATGYGLSDELICELFENVLAFRCLKIETIPAGPKYSRILQLTNGRLNISGGWAVSQMMEGLQRGIHAFMPTGMNYIYTTIYRLYEEGKSEDAEALFEKVIPVLAFSNQHLDISIHFFKRLLYRQGIYPTPNVRNPILPFDVLHQKLADKYIDRILRIENELKTQRSKKT</sequence>
<proteinExistence type="inferred from homology"/>
<keyword evidence="2" id="KW-0456">Lyase</keyword>